<dbReference type="EMBL" id="AJAQ01000035">
    <property type="protein sequence ID" value="EOH91150.1"/>
    <property type="molecule type" value="Genomic_DNA"/>
</dbReference>
<dbReference type="RefSeq" id="WP_010758659.1">
    <property type="nucleotide sequence ID" value="NZ_ASWD01000008.1"/>
</dbReference>
<dbReference type="STRING" id="160454.RV10_GL002020"/>
<organism evidence="2 3">
    <name type="scientific">Enterococcus pallens ATCC BAA-351</name>
    <dbReference type="NCBI Taxonomy" id="1158607"/>
    <lineage>
        <taxon>Bacteria</taxon>
        <taxon>Bacillati</taxon>
        <taxon>Bacillota</taxon>
        <taxon>Bacilli</taxon>
        <taxon>Lactobacillales</taxon>
        <taxon>Enterococcaceae</taxon>
        <taxon>Enterococcus</taxon>
    </lineage>
</organism>
<dbReference type="Proteomes" id="UP000013782">
    <property type="component" value="Unassembled WGS sequence"/>
</dbReference>
<name>R2S6K1_9ENTE</name>
<gene>
    <name evidence="2" type="ORF">UAU_03689</name>
</gene>
<evidence type="ECO:0000256" key="1">
    <source>
        <dbReference type="SAM" id="SignalP"/>
    </source>
</evidence>
<dbReference type="HOGENOM" id="CLU_902359_0_0_9"/>
<evidence type="ECO:0008006" key="4">
    <source>
        <dbReference type="Google" id="ProtNLM"/>
    </source>
</evidence>
<protein>
    <recommendedName>
        <fullName evidence="4">MacB-like periplasmic core domain-containing protein</fullName>
    </recommendedName>
</protein>
<accession>R2S6K1</accession>
<comment type="caution">
    <text evidence="2">The sequence shown here is derived from an EMBL/GenBank/DDBJ whole genome shotgun (WGS) entry which is preliminary data.</text>
</comment>
<dbReference type="AlphaFoldDB" id="R2S6K1"/>
<dbReference type="OrthoDB" id="2339752at2"/>
<keyword evidence="3" id="KW-1185">Reference proteome</keyword>
<proteinExistence type="predicted"/>
<feature type="chain" id="PRO_5004365232" description="MacB-like periplasmic core domain-containing protein" evidence="1">
    <location>
        <begin position="20"/>
        <end position="275"/>
    </location>
</feature>
<keyword evidence="1" id="KW-0732">Signal</keyword>
<feature type="signal peptide" evidence="1">
    <location>
        <begin position="1"/>
        <end position="19"/>
    </location>
</feature>
<sequence length="275" mass="30856">MVLLGIIAIGLAAASPFLAAMVAMKVSEGIVNISQKKLDQIEADQPFTEIPIFKQNLSIQFPPDYQKVKKYDLSFNGENLNFGNGYTLQINDFSSIENHLNETTLIATKNYDPVNNLLMVKNSITQFPIVNDGKKHMYDKANGFESDRVTAVRVTGNLLESVTMQKMKEKGSFLTLYQQHNIGDVKTGIVISSSPSSGLSDELGEISQSYVILTKYWLFPDGVGVFVDVNDLYLGKLADEDDFDHLTEKKLAEIDRFTNNTYTWLSEHFEMKITD</sequence>
<dbReference type="PATRIC" id="fig|1158607.3.peg.3688"/>
<evidence type="ECO:0000313" key="2">
    <source>
        <dbReference type="EMBL" id="EOH91150.1"/>
    </source>
</evidence>
<reference evidence="2 3" key="1">
    <citation type="submission" date="2013-02" db="EMBL/GenBank/DDBJ databases">
        <title>The Genome Sequence of Enterococcus pallens BAA-351.</title>
        <authorList>
            <consortium name="The Broad Institute Genome Sequencing Platform"/>
            <consortium name="The Broad Institute Genome Sequencing Center for Infectious Disease"/>
            <person name="Earl A.M."/>
            <person name="Gilmore M.S."/>
            <person name="Lebreton F."/>
            <person name="Walker B."/>
            <person name="Young S.K."/>
            <person name="Zeng Q."/>
            <person name="Gargeya S."/>
            <person name="Fitzgerald M."/>
            <person name="Haas B."/>
            <person name="Abouelleil A."/>
            <person name="Alvarado L."/>
            <person name="Arachchi H.M."/>
            <person name="Berlin A.M."/>
            <person name="Chapman S.B."/>
            <person name="Dewar J."/>
            <person name="Goldberg J."/>
            <person name="Griggs A."/>
            <person name="Gujja S."/>
            <person name="Hansen M."/>
            <person name="Howarth C."/>
            <person name="Imamovic A."/>
            <person name="Larimer J."/>
            <person name="McCowan C."/>
            <person name="Murphy C."/>
            <person name="Neiman D."/>
            <person name="Pearson M."/>
            <person name="Priest M."/>
            <person name="Roberts A."/>
            <person name="Saif S."/>
            <person name="Shea T."/>
            <person name="Sisk P."/>
            <person name="Sykes S."/>
            <person name="Wortman J."/>
            <person name="Nusbaum C."/>
            <person name="Birren B."/>
        </authorList>
    </citation>
    <scope>NUCLEOTIDE SEQUENCE [LARGE SCALE GENOMIC DNA]</scope>
    <source>
        <strain evidence="2 3">ATCC BAA-351</strain>
    </source>
</reference>
<evidence type="ECO:0000313" key="3">
    <source>
        <dbReference type="Proteomes" id="UP000013782"/>
    </source>
</evidence>